<name>A0ABV4BE59_9GAMM</name>
<sequence>MTTTDELVEQILTAESAILTVPREWLVAAVGTALEGAGYRVVLVDRAPVFDKDTLLHALYQGCAFPAYFGFNWDALADMLTAKQTDDDRPMILVFQQFESLRRRAPEVAETFLEIVGEACGTAGGAVKRLILLNGE</sequence>
<organism evidence="3 4">
    <name type="scientific">Thioalkalicoccus limnaeus</name>
    <dbReference type="NCBI Taxonomy" id="120681"/>
    <lineage>
        <taxon>Bacteria</taxon>
        <taxon>Pseudomonadati</taxon>
        <taxon>Pseudomonadota</taxon>
        <taxon>Gammaproteobacteria</taxon>
        <taxon>Chromatiales</taxon>
        <taxon>Chromatiaceae</taxon>
        <taxon>Thioalkalicoccus</taxon>
    </lineage>
</organism>
<dbReference type="InterPro" id="IPR000468">
    <property type="entry name" value="Barstar"/>
</dbReference>
<proteinExistence type="inferred from homology"/>
<evidence type="ECO:0000256" key="1">
    <source>
        <dbReference type="ARBA" id="ARBA00006845"/>
    </source>
</evidence>
<dbReference type="RefSeq" id="WP_369666501.1">
    <property type="nucleotide sequence ID" value="NZ_JBDKXB010000006.1"/>
</dbReference>
<evidence type="ECO:0000313" key="3">
    <source>
        <dbReference type="EMBL" id="MEY6432114.1"/>
    </source>
</evidence>
<dbReference type="InterPro" id="IPR035905">
    <property type="entry name" value="Barstar-like_sf"/>
</dbReference>
<dbReference type="Gene3D" id="3.30.370.10">
    <property type="entry name" value="Barstar-like"/>
    <property type="match status" value="1"/>
</dbReference>
<reference evidence="3 4" key="1">
    <citation type="submission" date="2024-05" db="EMBL/GenBank/DDBJ databases">
        <title>Genome Sequence and Characterization of the New Strain Purple Sulfur Bacterium of Genus Thioalkalicoccus.</title>
        <authorList>
            <person name="Bryantseva I.A."/>
            <person name="Kyndt J.A."/>
            <person name="Imhoff J.F."/>
        </authorList>
    </citation>
    <scope>NUCLEOTIDE SEQUENCE [LARGE SCALE GENOMIC DNA]</scope>
    <source>
        <strain evidence="3 4">Um2</strain>
    </source>
</reference>
<protein>
    <submittedName>
        <fullName evidence="3">Barstar family protein</fullName>
    </submittedName>
</protein>
<evidence type="ECO:0000259" key="2">
    <source>
        <dbReference type="Pfam" id="PF01337"/>
    </source>
</evidence>
<keyword evidence="4" id="KW-1185">Reference proteome</keyword>
<comment type="caution">
    <text evidence="3">The sequence shown here is derived from an EMBL/GenBank/DDBJ whole genome shotgun (WGS) entry which is preliminary data.</text>
</comment>
<feature type="domain" description="Barstar (barnase inhibitor)" evidence="2">
    <location>
        <begin position="40"/>
        <end position="122"/>
    </location>
</feature>
<gene>
    <name evidence="3" type="ORF">ABC977_06775</name>
</gene>
<comment type="similarity">
    <text evidence="1">Belongs to the barstar family.</text>
</comment>
<dbReference type="Proteomes" id="UP001564408">
    <property type="component" value="Unassembled WGS sequence"/>
</dbReference>
<evidence type="ECO:0000313" key="4">
    <source>
        <dbReference type="Proteomes" id="UP001564408"/>
    </source>
</evidence>
<dbReference type="EMBL" id="JBDKXB010000006">
    <property type="protein sequence ID" value="MEY6432114.1"/>
    <property type="molecule type" value="Genomic_DNA"/>
</dbReference>
<dbReference type="SUPFAM" id="SSF52038">
    <property type="entry name" value="Barstar-related"/>
    <property type="match status" value="1"/>
</dbReference>
<accession>A0ABV4BE59</accession>
<dbReference type="Pfam" id="PF01337">
    <property type="entry name" value="Barstar"/>
    <property type="match status" value="1"/>
</dbReference>